<dbReference type="SMART" id="SM00846">
    <property type="entry name" value="Gp_dh_N"/>
    <property type="match status" value="1"/>
</dbReference>
<keyword evidence="1" id="KW-0560">Oxidoreductase</keyword>
<evidence type="ECO:0000259" key="2">
    <source>
        <dbReference type="SMART" id="SM00846"/>
    </source>
</evidence>
<feature type="domain" description="Glyceraldehyde 3-phosphate dehydrogenase NAD(P) binding" evidence="2">
    <location>
        <begin position="3"/>
        <end position="78"/>
    </location>
</feature>
<dbReference type="Gene3D" id="3.40.50.720">
    <property type="entry name" value="NAD(P)-binding Rossmann-like Domain"/>
    <property type="match status" value="1"/>
</dbReference>
<dbReference type="PANTHER" id="PTHR43148">
    <property type="entry name" value="GLYCERALDEHYDE-3-PHOSPHATE DEHYDROGENASE 2"/>
    <property type="match status" value="1"/>
</dbReference>
<dbReference type="Proteomes" id="UP001551584">
    <property type="component" value="Unassembled WGS sequence"/>
</dbReference>
<accession>A0ABV3EIU1</accession>
<dbReference type="RefSeq" id="WP_359268148.1">
    <property type="nucleotide sequence ID" value="NZ_JBEZNA010000003.1"/>
</dbReference>
<dbReference type="InterPro" id="IPR036291">
    <property type="entry name" value="NAD(P)-bd_dom_sf"/>
</dbReference>
<sequence length="78" mass="8400">MTVRVGINGFGRIGRDHLRCVRERAVGPDVPLEVVAVNDLTSPEAPAHPLEYDSAYGRLGRTVEHDGTSPAVDGHPSR</sequence>
<reference evidence="3 4" key="1">
    <citation type="submission" date="2024-06" db="EMBL/GenBank/DDBJ databases">
        <title>The Natural Products Discovery Center: Release of the First 8490 Sequenced Strains for Exploring Actinobacteria Biosynthetic Diversity.</title>
        <authorList>
            <person name="Kalkreuter E."/>
            <person name="Kautsar S.A."/>
            <person name="Yang D."/>
            <person name="Bader C.D."/>
            <person name="Teijaro C.N."/>
            <person name="Fluegel L."/>
            <person name="Davis C.M."/>
            <person name="Simpson J.R."/>
            <person name="Lauterbach L."/>
            <person name="Steele A.D."/>
            <person name="Gui C."/>
            <person name="Meng S."/>
            <person name="Li G."/>
            <person name="Viehrig K."/>
            <person name="Ye F."/>
            <person name="Su P."/>
            <person name="Kiefer A.F."/>
            <person name="Nichols A."/>
            <person name="Cepeda A.J."/>
            <person name="Yan W."/>
            <person name="Fan B."/>
            <person name="Jiang Y."/>
            <person name="Adhikari A."/>
            <person name="Zheng C.-J."/>
            <person name="Schuster L."/>
            <person name="Cowan T.M."/>
            <person name="Smanski M.J."/>
            <person name="Chevrette M.G."/>
            <person name="De Carvalho L.P.S."/>
            <person name="Shen B."/>
        </authorList>
    </citation>
    <scope>NUCLEOTIDE SEQUENCE [LARGE SCALE GENOMIC DNA]</scope>
    <source>
        <strain evidence="3 4">NPDC048117</strain>
    </source>
</reference>
<evidence type="ECO:0000256" key="1">
    <source>
        <dbReference type="ARBA" id="ARBA00023002"/>
    </source>
</evidence>
<protein>
    <submittedName>
        <fullName evidence="3">Glyceraldehyde 3-phosphate dehydrogenase NAD-binding domain-containing protein</fullName>
    </submittedName>
</protein>
<evidence type="ECO:0000313" key="4">
    <source>
        <dbReference type="Proteomes" id="UP001551584"/>
    </source>
</evidence>
<proteinExistence type="predicted"/>
<organism evidence="3 4">
    <name type="scientific">Streptomyces chilikensis</name>
    <dbReference type="NCBI Taxonomy" id="1194079"/>
    <lineage>
        <taxon>Bacteria</taxon>
        <taxon>Bacillati</taxon>
        <taxon>Actinomycetota</taxon>
        <taxon>Actinomycetes</taxon>
        <taxon>Kitasatosporales</taxon>
        <taxon>Streptomycetaceae</taxon>
        <taxon>Streptomyces</taxon>
    </lineage>
</organism>
<name>A0ABV3EIU1_9ACTN</name>
<gene>
    <name evidence="3" type="ORF">AB0D95_02260</name>
</gene>
<dbReference type="EMBL" id="JBEZNA010000003">
    <property type="protein sequence ID" value="MEU9576111.1"/>
    <property type="molecule type" value="Genomic_DNA"/>
</dbReference>
<dbReference type="InterPro" id="IPR020831">
    <property type="entry name" value="GlycerAld/Erythrose_P_DH"/>
</dbReference>
<evidence type="ECO:0000313" key="3">
    <source>
        <dbReference type="EMBL" id="MEU9576111.1"/>
    </source>
</evidence>
<keyword evidence="4" id="KW-1185">Reference proteome</keyword>
<dbReference type="SUPFAM" id="SSF51735">
    <property type="entry name" value="NAD(P)-binding Rossmann-fold domains"/>
    <property type="match status" value="1"/>
</dbReference>
<comment type="caution">
    <text evidence="3">The sequence shown here is derived from an EMBL/GenBank/DDBJ whole genome shotgun (WGS) entry which is preliminary data.</text>
</comment>
<dbReference type="Pfam" id="PF00044">
    <property type="entry name" value="Gp_dh_N"/>
    <property type="match status" value="1"/>
</dbReference>
<dbReference type="InterPro" id="IPR020828">
    <property type="entry name" value="GlycerAld_3-P_DH_NAD(P)-bd"/>
</dbReference>